<reference evidence="2 3" key="1">
    <citation type="submission" date="2020-04" db="EMBL/GenBank/DDBJ databases">
        <title>Metagenomic profiling of ammonia- and methane-oxidizing microorganisms in a Dutch drinking water treatment plant.</title>
        <authorList>
            <person name="Poghosyan L."/>
            <person name="Leucker S."/>
        </authorList>
    </citation>
    <scope>NUCLEOTIDE SEQUENCE [LARGE SCALE GENOMIC DNA]</scope>
    <source>
        <strain evidence="2">S-RSF-IL-03</strain>
    </source>
</reference>
<dbReference type="InterPro" id="IPR029058">
    <property type="entry name" value="AB_hydrolase_fold"/>
</dbReference>
<name>A0A849SGT3_UNCEI</name>
<organism evidence="2 3">
    <name type="scientific">Eiseniibacteriota bacterium</name>
    <dbReference type="NCBI Taxonomy" id="2212470"/>
    <lineage>
        <taxon>Bacteria</taxon>
        <taxon>Candidatus Eiseniibacteriota</taxon>
    </lineage>
</organism>
<dbReference type="Gene3D" id="3.40.50.1820">
    <property type="entry name" value="alpha/beta hydrolase"/>
    <property type="match status" value="1"/>
</dbReference>
<evidence type="ECO:0000313" key="2">
    <source>
        <dbReference type="EMBL" id="NOT33756.1"/>
    </source>
</evidence>
<dbReference type="GO" id="GO:0016020">
    <property type="term" value="C:membrane"/>
    <property type="evidence" value="ECO:0007669"/>
    <property type="project" value="TreeGrafter"/>
</dbReference>
<dbReference type="SUPFAM" id="SSF53474">
    <property type="entry name" value="alpha/beta-Hydrolases"/>
    <property type="match status" value="1"/>
</dbReference>
<keyword evidence="2" id="KW-0378">Hydrolase</keyword>
<evidence type="ECO:0000259" key="1">
    <source>
        <dbReference type="Pfam" id="PF00561"/>
    </source>
</evidence>
<dbReference type="Proteomes" id="UP000580839">
    <property type="component" value="Unassembled WGS sequence"/>
</dbReference>
<dbReference type="PANTHER" id="PTHR43798">
    <property type="entry name" value="MONOACYLGLYCEROL LIPASE"/>
    <property type="match status" value="1"/>
</dbReference>
<dbReference type="EMBL" id="JABFRW010000070">
    <property type="protein sequence ID" value="NOT33756.1"/>
    <property type="molecule type" value="Genomic_DNA"/>
</dbReference>
<dbReference type="InterPro" id="IPR050266">
    <property type="entry name" value="AB_hydrolase_sf"/>
</dbReference>
<accession>A0A849SGT3</accession>
<dbReference type="AlphaFoldDB" id="A0A849SGT3"/>
<protein>
    <submittedName>
        <fullName evidence="2">Alpha/beta hydrolase</fullName>
    </submittedName>
</protein>
<proteinExistence type="predicted"/>
<feature type="domain" description="AB hydrolase-1" evidence="1">
    <location>
        <begin position="59"/>
        <end position="241"/>
    </location>
</feature>
<gene>
    <name evidence="2" type="ORF">HOP12_06245</name>
</gene>
<dbReference type="PANTHER" id="PTHR43798:SF33">
    <property type="entry name" value="HYDROLASE, PUTATIVE (AFU_ORTHOLOGUE AFUA_2G14860)-RELATED"/>
    <property type="match status" value="1"/>
</dbReference>
<sequence length="266" mass="28921">MTTPPPRPPLLMLNGVYGAEVHFDSLREELASDFPSRAMTFRRDGLPDPTPERGFGPVVERLHSEIERLGGAPLPLLGFSLGGALALEYALAHPERLSALVLINAYDRYRGSRLQSSTLPLLREWPAAWTNPPLMARVVVRVAWLKRGLFHPAAPRQVIERGMMGAALTTQDDVRFQIAHVALPGVAGIEPRLAALAERIPVMLVSSRDDAVVPPAHTQRLAASMPAAHCLPPFEGGHAFFQHDAAALAAEVRRFLARHASDGTNA</sequence>
<evidence type="ECO:0000313" key="3">
    <source>
        <dbReference type="Proteomes" id="UP000580839"/>
    </source>
</evidence>
<dbReference type="Pfam" id="PF00561">
    <property type="entry name" value="Abhydrolase_1"/>
    <property type="match status" value="1"/>
</dbReference>
<dbReference type="GO" id="GO:0016787">
    <property type="term" value="F:hydrolase activity"/>
    <property type="evidence" value="ECO:0007669"/>
    <property type="project" value="UniProtKB-KW"/>
</dbReference>
<comment type="caution">
    <text evidence="2">The sequence shown here is derived from an EMBL/GenBank/DDBJ whole genome shotgun (WGS) entry which is preliminary data.</text>
</comment>
<dbReference type="InterPro" id="IPR000073">
    <property type="entry name" value="AB_hydrolase_1"/>
</dbReference>
<dbReference type="PRINTS" id="PR00111">
    <property type="entry name" value="ABHYDROLASE"/>
</dbReference>